<evidence type="ECO:0000256" key="5">
    <source>
        <dbReference type="SAM" id="MobiDB-lite"/>
    </source>
</evidence>
<evidence type="ECO:0000313" key="8">
    <source>
        <dbReference type="Proteomes" id="UP000472275"/>
    </source>
</evidence>
<dbReference type="Gene3D" id="1.10.10.10">
    <property type="entry name" value="Winged helix-like DNA-binding domain superfamily/Winged helix DNA-binding domain"/>
    <property type="match status" value="1"/>
</dbReference>
<keyword evidence="8" id="KW-1185">Reference proteome</keyword>
<evidence type="ECO:0000259" key="6">
    <source>
        <dbReference type="Pfam" id="PF00447"/>
    </source>
</evidence>
<dbReference type="Proteomes" id="UP000472275">
    <property type="component" value="Chromosome 20"/>
</dbReference>
<dbReference type="GO" id="GO:0005634">
    <property type="term" value="C:nucleus"/>
    <property type="evidence" value="ECO:0007669"/>
    <property type="project" value="UniProtKB-SubCell"/>
</dbReference>
<keyword evidence="3" id="KW-0238">DNA-binding</keyword>
<dbReference type="InterPro" id="IPR000232">
    <property type="entry name" value="HSF_DNA-bd"/>
</dbReference>
<feature type="domain" description="HSF-type DNA-binding" evidence="6">
    <location>
        <begin position="81"/>
        <end position="152"/>
    </location>
</feature>
<dbReference type="Ensembl" id="ENSACCT00020017031.1">
    <property type="protein sequence ID" value="ENSACCP00020016325.1"/>
    <property type="gene ID" value="ENSACCG00020011173.1"/>
</dbReference>
<reference evidence="7" key="2">
    <citation type="submission" date="2025-09" db="UniProtKB">
        <authorList>
            <consortium name="Ensembl"/>
        </authorList>
    </citation>
    <scope>IDENTIFICATION</scope>
</reference>
<dbReference type="InterPro" id="IPR036388">
    <property type="entry name" value="WH-like_DNA-bd_sf"/>
</dbReference>
<dbReference type="Pfam" id="PF00447">
    <property type="entry name" value="HSF_DNA-bind"/>
    <property type="match status" value="1"/>
</dbReference>
<evidence type="ECO:0000256" key="2">
    <source>
        <dbReference type="ARBA" id="ARBA00006403"/>
    </source>
</evidence>
<evidence type="ECO:0000313" key="7">
    <source>
        <dbReference type="Ensembl" id="ENSACCP00020016325.1"/>
    </source>
</evidence>
<dbReference type="SUPFAM" id="SSF46785">
    <property type="entry name" value="Winged helix' DNA-binding domain"/>
    <property type="match status" value="1"/>
</dbReference>
<protein>
    <recommendedName>
        <fullName evidence="6">HSF-type DNA-binding domain-containing protein</fullName>
    </recommendedName>
</protein>
<keyword evidence="4" id="KW-0539">Nucleus</keyword>
<proteinExistence type="inferred from homology"/>
<name>A0A663EVF3_AQUCH</name>
<comment type="similarity">
    <text evidence="2">Belongs to the HSF family.</text>
</comment>
<sequence length="344" mass="37809">MRALGCPRLQPSLLLPVDPLLDSSRSASPASPEWDDQAAGDAVVGAMTEESFQACSDDSTTERDTPASSEESTGKTEDLCFLKQLWKIAHSDKFQSIQWVDEGVFVALTEEMFKKEVLARRGLGRVFELESMESFHHQLNLHRLRELPEVSDLSNSGEEFPAEDAATPAPRKAHQFLNRDGHKCPHLHFFLRAFLSFGSTQTPSQAAAPRLPDPAGAAGRESFWAAPSLAPPPSSQAPAGLRHRTRLHLPHHSCQRWHRGWAFPPSPPCSPAQRLGCSPGLASLPPATPGWQCPCRQQPLPRPRQRHPTATAQQPHVVPPAPAPPTLRLQVMGLDPAWHMVETV</sequence>
<evidence type="ECO:0000256" key="1">
    <source>
        <dbReference type="ARBA" id="ARBA00004123"/>
    </source>
</evidence>
<feature type="region of interest" description="Disordered" evidence="5">
    <location>
        <begin position="18"/>
        <end position="74"/>
    </location>
</feature>
<reference evidence="7" key="1">
    <citation type="submission" date="2025-08" db="UniProtKB">
        <authorList>
            <consortium name="Ensembl"/>
        </authorList>
    </citation>
    <scope>IDENTIFICATION</scope>
</reference>
<organism evidence="7 8">
    <name type="scientific">Aquila chrysaetos chrysaetos</name>
    <dbReference type="NCBI Taxonomy" id="223781"/>
    <lineage>
        <taxon>Eukaryota</taxon>
        <taxon>Metazoa</taxon>
        <taxon>Chordata</taxon>
        <taxon>Craniata</taxon>
        <taxon>Vertebrata</taxon>
        <taxon>Euteleostomi</taxon>
        <taxon>Archelosauria</taxon>
        <taxon>Archosauria</taxon>
        <taxon>Dinosauria</taxon>
        <taxon>Saurischia</taxon>
        <taxon>Theropoda</taxon>
        <taxon>Coelurosauria</taxon>
        <taxon>Aves</taxon>
        <taxon>Neognathae</taxon>
        <taxon>Neoaves</taxon>
        <taxon>Telluraves</taxon>
        <taxon>Accipitrimorphae</taxon>
        <taxon>Accipitriformes</taxon>
        <taxon>Accipitridae</taxon>
        <taxon>Accipitrinae</taxon>
        <taxon>Aquila</taxon>
    </lineage>
</organism>
<dbReference type="AlphaFoldDB" id="A0A663EVF3"/>
<comment type="subcellular location">
    <subcellularLocation>
        <location evidence="1">Nucleus</location>
    </subcellularLocation>
</comment>
<accession>A0A663EVF3</accession>
<dbReference type="InterPro" id="IPR036390">
    <property type="entry name" value="WH_DNA-bd_sf"/>
</dbReference>
<dbReference type="GO" id="GO:0003700">
    <property type="term" value="F:DNA-binding transcription factor activity"/>
    <property type="evidence" value="ECO:0007669"/>
    <property type="project" value="InterPro"/>
</dbReference>
<evidence type="ECO:0000256" key="3">
    <source>
        <dbReference type="ARBA" id="ARBA00023125"/>
    </source>
</evidence>
<dbReference type="GO" id="GO:0043565">
    <property type="term" value="F:sequence-specific DNA binding"/>
    <property type="evidence" value="ECO:0007669"/>
    <property type="project" value="InterPro"/>
</dbReference>
<evidence type="ECO:0000256" key="4">
    <source>
        <dbReference type="ARBA" id="ARBA00023242"/>
    </source>
</evidence>
<feature type="region of interest" description="Disordered" evidence="5">
    <location>
        <begin position="296"/>
        <end position="322"/>
    </location>
</feature>